<dbReference type="CDD" id="cd19924">
    <property type="entry name" value="REC_CheV-like"/>
    <property type="match status" value="1"/>
</dbReference>
<dbReference type="SMART" id="SM00448">
    <property type="entry name" value="REC"/>
    <property type="match status" value="1"/>
</dbReference>
<dbReference type="Pfam" id="PF00072">
    <property type="entry name" value="Response_reg"/>
    <property type="match status" value="1"/>
</dbReference>
<dbReference type="Pfam" id="PF01584">
    <property type="entry name" value="CheW"/>
    <property type="match status" value="1"/>
</dbReference>
<gene>
    <name evidence="4" type="ORF">sS8_0642</name>
</gene>
<dbReference type="PANTHER" id="PTHR47233">
    <property type="entry name" value="CHEMOTAXIS PROTEIN CHEV"/>
    <property type="match status" value="1"/>
</dbReference>
<organism evidence="4 5">
    <name type="scientific">Methylocaldum marinum</name>
    <dbReference type="NCBI Taxonomy" id="1432792"/>
    <lineage>
        <taxon>Bacteria</taxon>
        <taxon>Pseudomonadati</taxon>
        <taxon>Pseudomonadota</taxon>
        <taxon>Gammaproteobacteria</taxon>
        <taxon>Methylococcales</taxon>
        <taxon>Methylococcaceae</taxon>
        <taxon>Methylocaldum</taxon>
    </lineage>
</organism>
<dbReference type="EMBL" id="AP017928">
    <property type="protein sequence ID" value="BBA32607.1"/>
    <property type="molecule type" value="Genomic_DNA"/>
</dbReference>
<dbReference type="SMART" id="SM00260">
    <property type="entry name" value="CheW"/>
    <property type="match status" value="1"/>
</dbReference>
<reference evidence="4 5" key="1">
    <citation type="submission" date="2016-12" db="EMBL/GenBank/DDBJ databases">
        <title>Genome sequencing of Methylocaldum marinum.</title>
        <authorList>
            <person name="Takeuchi M."/>
            <person name="Kamagata Y."/>
            <person name="Hiraoka S."/>
            <person name="Oshima K."/>
            <person name="Hattori M."/>
            <person name="Iwasaki W."/>
        </authorList>
    </citation>
    <scope>NUCLEOTIDE SEQUENCE [LARGE SCALE GENOMIC DNA]</scope>
    <source>
        <strain evidence="4 5">S8</strain>
    </source>
</reference>
<sequence>MASVLEGVDQRTRLAGHNRLELLLFKLGGNQRFGINVFKVQEVIRRPPLSQLPKSNPVICGVAHLRGRTIPVMDLAMAIRGQPQPRDGSGYVIITEYNRSTQGFLVSAVDRIINMGWQEIQPPPNGTGRESYLTAVTQHDQELIEVIDVEKVMKEVMGGSERVSDGVIDGNAQLPRQHVLVVDDSAVARNQILRVLGQLEVENTIAKDGQAALDMLEQWKAEGKRLGDFLAMIISDVEMPRMDGYTLTARIRKDPEMKDVYVLLHTSLSGVFNQAMVEKVGANEFLAKYDPDDLARVVQRRLRERFEVR</sequence>
<dbReference type="InterPro" id="IPR001789">
    <property type="entry name" value="Sig_transdc_resp-reg_receiver"/>
</dbReference>
<protein>
    <submittedName>
        <fullName evidence="4">Response regulator receiver modulated CheW protein</fullName>
    </submittedName>
</protein>
<dbReference type="SUPFAM" id="SSF52172">
    <property type="entry name" value="CheY-like"/>
    <property type="match status" value="1"/>
</dbReference>
<dbReference type="PROSITE" id="PS50110">
    <property type="entry name" value="RESPONSE_REGULATORY"/>
    <property type="match status" value="1"/>
</dbReference>
<dbReference type="InterPro" id="IPR011006">
    <property type="entry name" value="CheY-like_superfamily"/>
</dbReference>
<dbReference type="GO" id="GO:0006935">
    <property type="term" value="P:chemotaxis"/>
    <property type="evidence" value="ECO:0007669"/>
    <property type="project" value="InterPro"/>
</dbReference>
<feature type="domain" description="CheW-like" evidence="3">
    <location>
        <begin position="19"/>
        <end position="158"/>
    </location>
</feature>
<dbReference type="Gene3D" id="2.30.30.40">
    <property type="entry name" value="SH3 Domains"/>
    <property type="match status" value="1"/>
</dbReference>
<proteinExistence type="predicted"/>
<dbReference type="KEGG" id="mmai:sS8_0642"/>
<evidence type="ECO:0000256" key="1">
    <source>
        <dbReference type="PROSITE-ProRule" id="PRU00169"/>
    </source>
</evidence>
<name>A0A250KM00_9GAMM</name>
<evidence type="ECO:0000313" key="5">
    <source>
        <dbReference type="Proteomes" id="UP000266313"/>
    </source>
</evidence>
<dbReference type="InterPro" id="IPR002545">
    <property type="entry name" value="CheW-lke_dom"/>
</dbReference>
<dbReference type="PANTHER" id="PTHR47233:SF3">
    <property type="entry name" value="CHEMOTAXIS PROTEIN CHEV"/>
    <property type="match status" value="1"/>
</dbReference>
<evidence type="ECO:0000259" key="2">
    <source>
        <dbReference type="PROSITE" id="PS50110"/>
    </source>
</evidence>
<feature type="modified residue" description="4-aspartylphosphate" evidence="1">
    <location>
        <position position="236"/>
    </location>
</feature>
<keyword evidence="1" id="KW-0597">Phosphoprotein</keyword>
<dbReference type="GO" id="GO:0000160">
    <property type="term" value="P:phosphorelay signal transduction system"/>
    <property type="evidence" value="ECO:0007669"/>
    <property type="project" value="InterPro"/>
</dbReference>
<feature type="domain" description="Response regulatory" evidence="2">
    <location>
        <begin position="178"/>
        <end position="303"/>
    </location>
</feature>
<evidence type="ECO:0000259" key="3">
    <source>
        <dbReference type="PROSITE" id="PS50851"/>
    </source>
</evidence>
<dbReference type="PIRSF" id="PIRSF002867">
    <property type="entry name" value="CheV"/>
    <property type="match status" value="1"/>
</dbReference>
<accession>A0A250KM00</accession>
<dbReference type="Proteomes" id="UP000266313">
    <property type="component" value="Chromosome"/>
</dbReference>
<dbReference type="RefSeq" id="WP_119628374.1">
    <property type="nucleotide sequence ID" value="NZ_AP017928.1"/>
</dbReference>
<dbReference type="InterPro" id="IPR024181">
    <property type="entry name" value="Chemotax_regulator_CheV"/>
</dbReference>
<dbReference type="Gene3D" id="3.40.50.2300">
    <property type="match status" value="1"/>
</dbReference>
<dbReference type="InterPro" id="IPR036061">
    <property type="entry name" value="CheW-like_dom_sf"/>
</dbReference>
<dbReference type="OrthoDB" id="9806105at2"/>
<dbReference type="AlphaFoldDB" id="A0A250KM00"/>
<keyword evidence="5" id="KW-1185">Reference proteome</keyword>
<dbReference type="PROSITE" id="PS50851">
    <property type="entry name" value="CHEW"/>
    <property type="match status" value="1"/>
</dbReference>
<dbReference type="SUPFAM" id="SSF50341">
    <property type="entry name" value="CheW-like"/>
    <property type="match status" value="1"/>
</dbReference>
<evidence type="ECO:0000313" key="4">
    <source>
        <dbReference type="EMBL" id="BBA32607.1"/>
    </source>
</evidence>
<dbReference type="Gene3D" id="2.40.50.180">
    <property type="entry name" value="CheA-289, Domain 4"/>
    <property type="match status" value="1"/>
</dbReference>